<dbReference type="FunFam" id="3.40.50.150:FF:000007">
    <property type="entry name" value="rRNA adenine N(6)-methyltransferase"/>
    <property type="match status" value="1"/>
</dbReference>
<comment type="similarity">
    <text evidence="6 7 8">Belongs to the class I-like SAM-binding methyltransferase superfamily. rRNA adenine N(6)-methyltransferase family.</text>
</comment>
<evidence type="ECO:0000259" key="9">
    <source>
        <dbReference type="SMART" id="SM00650"/>
    </source>
</evidence>
<protein>
    <recommendedName>
        <fullName evidence="8">rRNA adenine N(6)-methyltransferase</fullName>
        <ecNumber evidence="8">2.1.1.-</ecNumber>
    </recommendedName>
</protein>
<dbReference type="GO" id="GO:0003723">
    <property type="term" value="F:RNA binding"/>
    <property type="evidence" value="ECO:0007669"/>
    <property type="project" value="UniProtKB-UniRule"/>
</dbReference>
<sequence>MAYGKEALKGRKQSTHAPVSATHGIVFNKDIGQHILKNPLVVDGIVSKAGLKSTDIVLEVGPGTGNLTAKLLAVAKKVIAVELDPRMVAELQKRFQGNPDGKKLEIIHGDFMKITLPFFDVCVANTPYQISSPLTFKLLSHRPMFRCAVLMFQREFAQRLYAQPGSALYCRLSVNTQLLARVSHLMKVGRNNFRPPPQVDSSVVRLEPRNPPPPINFVEWDGLVRLCFNRKNKTLSSIFKQNTVLKMIEDNYNTYCSLHNIMPEAINFKDKVNSVLTDLNLADKRSAKMDLDDFLKLLEGFTRSNIRFC</sequence>
<dbReference type="PANTHER" id="PTHR11727">
    <property type="entry name" value="DIMETHYLADENOSINE TRANSFERASE"/>
    <property type="match status" value="1"/>
</dbReference>
<feature type="binding site" evidence="7">
    <location>
        <position position="36"/>
    </location>
    <ligand>
        <name>S-adenosyl-L-methionine</name>
        <dbReference type="ChEBI" id="CHEBI:59789"/>
    </ligand>
</feature>
<dbReference type="InterPro" id="IPR011530">
    <property type="entry name" value="rRNA_adenine_dimethylase"/>
</dbReference>
<evidence type="ECO:0000256" key="8">
    <source>
        <dbReference type="RuleBase" id="RU362106"/>
    </source>
</evidence>
<dbReference type="NCBIfam" id="TIGR00755">
    <property type="entry name" value="ksgA"/>
    <property type="match status" value="1"/>
</dbReference>
<dbReference type="CDD" id="cd02440">
    <property type="entry name" value="AdoMet_MTases"/>
    <property type="match status" value="1"/>
</dbReference>
<dbReference type="Pfam" id="PF00398">
    <property type="entry name" value="RrnaAD"/>
    <property type="match status" value="1"/>
</dbReference>
<dbReference type="PANTHER" id="PTHR11727:SF7">
    <property type="entry name" value="DIMETHYLADENOSINE TRANSFERASE-RELATED"/>
    <property type="match status" value="1"/>
</dbReference>
<dbReference type="Proteomes" id="UP000039324">
    <property type="component" value="Unassembled WGS sequence"/>
</dbReference>
<evidence type="ECO:0000313" key="12">
    <source>
        <dbReference type="Proteomes" id="UP000039324"/>
    </source>
</evidence>
<dbReference type="InterPro" id="IPR020596">
    <property type="entry name" value="rRNA_Ade_Mease_Trfase_CS"/>
</dbReference>
<accession>A0A0G4IK73</accession>
<feature type="domain" description="Ribosomal RNA adenine methylase transferase N-terminal" evidence="9">
    <location>
        <begin position="41"/>
        <end position="210"/>
    </location>
</feature>
<dbReference type="GO" id="GO:0000179">
    <property type="term" value="F:rRNA (adenine-N6,N6-)-dimethyltransferase activity"/>
    <property type="evidence" value="ECO:0007669"/>
    <property type="project" value="UniProtKB-UniRule"/>
</dbReference>
<keyword evidence="3 7" id="KW-0808">Transferase</keyword>
<evidence type="ECO:0000313" key="13">
    <source>
        <dbReference type="Proteomes" id="UP000290189"/>
    </source>
</evidence>
<feature type="binding site" evidence="7">
    <location>
        <position position="110"/>
    </location>
    <ligand>
        <name>S-adenosyl-L-methionine</name>
        <dbReference type="ChEBI" id="CHEBI:59789"/>
    </ligand>
</feature>
<keyword evidence="4 7" id="KW-0949">S-adenosyl-L-methionine</keyword>
<dbReference type="SMART" id="SM00650">
    <property type="entry name" value="rADc"/>
    <property type="match status" value="1"/>
</dbReference>
<feature type="binding site" evidence="7">
    <location>
        <position position="61"/>
    </location>
    <ligand>
        <name>S-adenosyl-L-methionine</name>
        <dbReference type="ChEBI" id="CHEBI:59789"/>
    </ligand>
</feature>
<dbReference type="OMA" id="GMFQKEV"/>
<name>A0A0G4IK73_PLABS</name>
<evidence type="ECO:0000256" key="6">
    <source>
        <dbReference type="ARBA" id="ARBA00061109"/>
    </source>
</evidence>
<evidence type="ECO:0000313" key="10">
    <source>
        <dbReference type="EMBL" id="CEO95522.1"/>
    </source>
</evidence>
<dbReference type="InterPro" id="IPR029063">
    <property type="entry name" value="SAM-dependent_MTases_sf"/>
</dbReference>
<dbReference type="STRING" id="37360.A0A0G4IK73"/>
<feature type="binding site" evidence="7">
    <location>
        <position position="82"/>
    </location>
    <ligand>
        <name>S-adenosyl-L-methionine</name>
        <dbReference type="ChEBI" id="CHEBI:59789"/>
    </ligand>
</feature>
<evidence type="ECO:0000256" key="1">
    <source>
        <dbReference type="ARBA" id="ARBA00022552"/>
    </source>
</evidence>
<dbReference type="PROSITE" id="PS51689">
    <property type="entry name" value="SAM_RNA_A_N6_MT"/>
    <property type="match status" value="1"/>
</dbReference>
<geneLocation type="mitochondrion" evidence="11"/>
<evidence type="ECO:0000256" key="4">
    <source>
        <dbReference type="ARBA" id="ARBA00022691"/>
    </source>
</evidence>
<keyword evidence="2 7" id="KW-0489">Methyltransferase</keyword>
<feature type="binding site" evidence="7">
    <location>
        <position position="125"/>
    </location>
    <ligand>
        <name>S-adenosyl-L-methionine</name>
        <dbReference type="ChEBI" id="CHEBI:59789"/>
    </ligand>
</feature>
<evidence type="ECO:0000256" key="7">
    <source>
        <dbReference type="PROSITE-ProRule" id="PRU01026"/>
    </source>
</evidence>
<evidence type="ECO:0000256" key="3">
    <source>
        <dbReference type="ARBA" id="ARBA00022679"/>
    </source>
</evidence>
<proteinExistence type="inferred from homology"/>
<gene>
    <name evidence="10" type="ORF">PBRA_004248</name>
    <name evidence="11" type="ORF">PLBR_LOCUS7611</name>
</gene>
<organism evidence="10 12">
    <name type="scientific">Plasmodiophora brassicae</name>
    <name type="common">Clubroot disease agent</name>
    <dbReference type="NCBI Taxonomy" id="37360"/>
    <lineage>
        <taxon>Eukaryota</taxon>
        <taxon>Sar</taxon>
        <taxon>Rhizaria</taxon>
        <taxon>Endomyxa</taxon>
        <taxon>Phytomyxea</taxon>
        <taxon>Plasmodiophorida</taxon>
        <taxon>Plasmodiophoridae</taxon>
        <taxon>Plasmodiophora</taxon>
    </lineage>
</organism>
<keyword evidence="11" id="KW-0496">Mitochondrion</keyword>
<dbReference type="InterPro" id="IPR020598">
    <property type="entry name" value="rRNA_Ade_methylase_Trfase_N"/>
</dbReference>
<keyword evidence="5 7" id="KW-0694">RNA-binding</keyword>
<dbReference type="PROSITE" id="PS01131">
    <property type="entry name" value="RRNA_A_DIMETH"/>
    <property type="match status" value="1"/>
</dbReference>
<dbReference type="EMBL" id="CDSF01000024">
    <property type="protein sequence ID" value="CEO95522.1"/>
    <property type="molecule type" value="Genomic_DNA"/>
</dbReference>
<reference evidence="11 13" key="2">
    <citation type="submission" date="2018-03" db="EMBL/GenBank/DDBJ databases">
        <authorList>
            <person name="Fogelqvist J."/>
        </authorList>
    </citation>
    <scope>NUCLEOTIDE SEQUENCE [LARGE SCALE GENOMIC DNA]</scope>
</reference>
<dbReference type="Gene3D" id="1.10.8.480">
    <property type="match status" value="1"/>
</dbReference>
<evidence type="ECO:0000256" key="5">
    <source>
        <dbReference type="ARBA" id="ARBA00022884"/>
    </source>
</evidence>
<dbReference type="Gene3D" id="3.40.50.150">
    <property type="entry name" value="Vaccinia Virus protein VP39"/>
    <property type="match status" value="1"/>
</dbReference>
<dbReference type="SUPFAM" id="SSF53335">
    <property type="entry name" value="S-adenosyl-L-methionine-dependent methyltransferases"/>
    <property type="match status" value="1"/>
</dbReference>
<keyword evidence="12" id="KW-1185">Reference proteome</keyword>
<dbReference type="HAMAP" id="MF_00607">
    <property type="entry name" value="16SrRNA_methyltr_A"/>
    <property type="match status" value="1"/>
</dbReference>
<reference evidence="10 12" key="1">
    <citation type="submission" date="2015-02" db="EMBL/GenBank/DDBJ databases">
        <authorList>
            <person name="Chooi Y.-H."/>
        </authorList>
    </citation>
    <scope>NUCLEOTIDE SEQUENCE [LARGE SCALE GENOMIC DNA]</scope>
    <source>
        <strain evidence="10">E3</strain>
    </source>
</reference>
<dbReference type="Proteomes" id="UP000290189">
    <property type="component" value="Unassembled WGS sequence"/>
</dbReference>
<dbReference type="EC" id="2.1.1.-" evidence="8"/>
<keyword evidence="1 8" id="KW-0698">rRNA processing</keyword>
<feature type="binding site" evidence="7">
    <location>
        <position position="34"/>
    </location>
    <ligand>
        <name>S-adenosyl-L-methionine</name>
        <dbReference type="ChEBI" id="CHEBI:59789"/>
    </ligand>
</feature>
<dbReference type="EMBL" id="OVEO01000014">
    <property type="protein sequence ID" value="SPR00396.1"/>
    <property type="molecule type" value="Genomic_DNA"/>
</dbReference>
<dbReference type="AlphaFoldDB" id="A0A0G4IK73"/>
<evidence type="ECO:0000256" key="2">
    <source>
        <dbReference type="ARBA" id="ARBA00022603"/>
    </source>
</evidence>
<evidence type="ECO:0000313" key="11">
    <source>
        <dbReference type="EMBL" id="SPR00396.1"/>
    </source>
</evidence>
<dbReference type="OrthoDB" id="74991at2759"/>
<dbReference type="InterPro" id="IPR001737">
    <property type="entry name" value="KsgA/Erm"/>
</dbReference>